<feature type="region of interest" description="Disordered" evidence="1">
    <location>
        <begin position="1"/>
        <end position="55"/>
    </location>
</feature>
<gene>
    <name evidence="2" type="ORF">ACEZDE_29460</name>
</gene>
<evidence type="ECO:0000313" key="3">
    <source>
        <dbReference type="Proteomes" id="UP001592531"/>
    </source>
</evidence>
<reference evidence="2 3" key="1">
    <citation type="submission" date="2024-09" db="EMBL/GenBank/DDBJ databases">
        <authorList>
            <person name="Lee S.D."/>
        </authorList>
    </citation>
    <scope>NUCLEOTIDE SEQUENCE [LARGE SCALE GENOMIC DNA]</scope>
    <source>
        <strain evidence="2 3">N8-3</strain>
    </source>
</reference>
<feature type="compositionally biased region" description="Basic and acidic residues" evidence="1">
    <location>
        <begin position="15"/>
        <end position="25"/>
    </location>
</feature>
<sequence length="93" mass="9660">MTRQTTSQPSPRQQRQAEDFLHDRGLLGPTASMPPLPAAGSLGTGRDAAAPAAAAFAHRGMGAASVRPLVSAEAAHAEQPGHRHRGAERHSAH</sequence>
<evidence type="ECO:0000256" key="1">
    <source>
        <dbReference type="SAM" id="MobiDB-lite"/>
    </source>
</evidence>
<keyword evidence="3" id="KW-1185">Reference proteome</keyword>
<name>A0ABV6W423_9ACTN</name>
<feature type="region of interest" description="Disordered" evidence="1">
    <location>
        <begin position="67"/>
        <end position="93"/>
    </location>
</feature>
<accession>A0ABV6W423</accession>
<evidence type="ECO:0000313" key="2">
    <source>
        <dbReference type="EMBL" id="MFC1420740.1"/>
    </source>
</evidence>
<dbReference type="Proteomes" id="UP001592531">
    <property type="component" value="Unassembled WGS sequence"/>
</dbReference>
<proteinExistence type="predicted"/>
<feature type="compositionally biased region" description="Polar residues" evidence="1">
    <location>
        <begin position="1"/>
        <end position="14"/>
    </location>
</feature>
<dbReference type="EMBL" id="JBHFAB010000029">
    <property type="protein sequence ID" value="MFC1420740.1"/>
    <property type="molecule type" value="Genomic_DNA"/>
</dbReference>
<comment type="caution">
    <text evidence="2">The sequence shown here is derived from an EMBL/GenBank/DDBJ whole genome shotgun (WGS) entry which is preliminary data.</text>
</comment>
<organism evidence="2 3">
    <name type="scientific">Streptacidiphilus cavernicola</name>
    <dbReference type="NCBI Taxonomy" id="3342716"/>
    <lineage>
        <taxon>Bacteria</taxon>
        <taxon>Bacillati</taxon>
        <taxon>Actinomycetota</taxon>
        <taxon>Actinomycetes</taxon>
        <taxon>Kitasatosporales</taxon>
        <taxon>Streptomycetaceae</taxon>
        <taxon>Streptacidiphilus</taxon>
    </lineage>
</organism>
<protein>
    <submittedName>
        <fullName evidence="2">Uncharacterized protein</fullName>
    </submittedName>
</protein>
<dbReference type="RefSeq" id="WP_380542551.1">
    <property type="nucleotide sequence ID" value="NZ_JBHFAB010000029.1"/>
</dbReference>